<evidence type="ECO:0000313" key="6">
    <source>
        <dbReference type="EMBL" id="OWO95964.1"/>
    </source>
</evidence>
<feature type="transmembrane region" description="Helical" evidence="5">
    <location>
        <begin position="12"/>
        <end position="33"/>
    </location>
</feature>
<keyword evidence="6" id="KW-0808">Transferase</keyword>
<gene>
    <name evidence="6" type="ORF">B5E41_04670</name>
</gene>
<keyword evidence="4 5" id="KW-0472">Membrane</keyword>
<dbReference type="Proteomes" id="UP000197269">
    <property type="component" value="Unassembled WGS sequence"/>
</dbReference>
<organism evidence="6 7">
    <name type="scientific">Rhizobium esperanzae</name>
    <dbReference type="NCBI Taxonomy" id="1967781"/>
    <lineage>
        <taxon>Bacteria</taxon>
        <taxon>Pseudomonadati</taxon>
        <taxon>Pseudomonadota</taxon>
        <taxon>Alphaproteobacteria</taxon>
        <taxon>Hyphomicrobiales</taxon>
        <taxon>Rhizobiaceae</taxon>
        <taxon>Rhizobium/Agrobacterium group</taxon>
        <taxon>Rhizobium</taxon>
    </lineage>
</organism>
<dbReference type="GO" id="GO:0032259">
    <property type="term" value="P:methylation"/>
    <property type="evidence" value="ECO:0007669"/>
    <property type="project" value="UniProtKB-KW"/>
</dbReference>
<feature type="transmembrane region" description="Helical" evidence="5">
    <location>
        <begin position="116"/>
        <end position="136"/>
    </location>
</feature>
<sequence length="235" mass="26239">MTQEHRQLRRSFAAAPSLGSLAITIAVMVAALFWPAGTFAWPRGWIFLSLFLALTAIGLVWISRTNPELFAARSRYQKGTKRWDAVVATLTIILFAAILPVGAFDDGRFRWAPQPWWVVVLGYLVMGAGYLGLTWAQSVNRHFEPTVRIQTDRDHKVIDSGPYAVIRHPGYATAILLAAGTALSLGSLYALIPVGLLVVVLFGRTLGEEAELRKGLEGYVEYMERVRWRWIPGVW</sequence>
<dbReference type="PANTHER" id="PTHR43847">
    <property type="entry name" value="BLL3993 PROTEIN"/>
    <property type="match status" value="1"/>
</dbReference>
<dbReference type="RefSeq" id="WP_088391466.1">
    <property type="nucleotide sequence ID" value="NZ_MXPU01000003.1"/>
</dbReference>
<dbReference type="Pfam" id="PF04140">
    <property type="entry name" value="ICMT"/>
    <property type="match status" value="1"/>
</dbReference>
<comment type="subcellular location">
    <subcellularLocation>
        <location evidence="1">Membrane</location>
        <topology evidence="1">Multi-pass membrane protein</topology>
    </subcellularLocation>
</comment>
<proteinExistence type="predicted"/>
<dbReference type="AlphaFoldDB" id="A0A2D0AAS5"/>
<feature type="transmembrane region" description="Helical" evidence="5">
    <location>
        <begin position="45"/>
        <end position="62"/>
    </location>
</feature>
<keyword evidence="2 5" id="KW-0812">Transmembrane</keyword>
<evidence type="ECO:0000256" key="2">
    <source>
        <dbReference type="ARBA" id="ARBA00022692"/>
    </source>
</evidence>
<keyword evidence="3 5" id="KW-1133">Transmembrane helix</keyword>
<keyword evidence="6" id="KW-0489">Methyltransferase</keyword>
<protein>
    <submittedName>
        <fullName evidence="6">Isoprenylcysteine carboxyl methyltransferase</fullName>
    </submittedName>
</protein>
<dbReference type="GO" id="GO:0004671">
    <property type="term" value="F:protein C-terminal S-isoprenylcysteine carboxyl O-methyltransferase activity"/>
    <property type="evidence" value="ECO:0007669"/>
    <property type="project" value="InterPro"/>
</dbReference>
<comment type="caution">
    <text evidence="6">The sequence shown here is derived from an EMBL/GenBank/DDBJ whole genome shotgun (WGS) entry which is preliminary data.</text>
</comment>
<feature type="transmembrane region" description="Helical" evidence="5">
    <location>
        <begin position="83"/>
        <end position="104"/>
    </location>
</feature>
<evidence type="ECO:0000256" key="5">
    <source>
        <dbReference type="SAM" id="Phobius"/>
    </source>
</evidence>
<evidence type="ECO:0000313" key="7">
    <source>
        <dbReference type="Proteomes" id="UP000197269"/>
    </source>
</evidence>
<dbReference type="InterPro" id="IPR007269">
    <property type="entry name" value="ICMT_MeTrfase"/>
</dbReference>
<dbReference type="GO" id="GO:0016020">
    <property type="term" value="C:membrane"/>
    <property type="evidence" value="ECO:0007669"/>
    <property type="project" value="UniProtKB-SubCell"/>
</dbReference>
<dbReference type="PANTHER" id="PTHR43847:SF1">
    <property type="entry name" value="BLL3993 PROTEIN"/>
    <property type="match status" value="1"/>
</dbReference>
<dbReference type="Gene3D" id="1.20.120.1630">
    <property type="match status" value="1"/>
</dbReference>
<accession>A0A2D0AAS5</accession>
<evidence type="ECO:0000256" key="4">
    <source>
        <dbReference type="ARBA" id="ARBA00023136"/>
    </source>
</evidence>
<name>A0A2D0AAS5_9HYPH</name>
<dbReference type="InterPro" id="IPR052527">
    <property type="entry name" value="Metal_cation-efflux_comp"/>
</dbReference>
<evidence type="ECO:0000256" key="3">
    <source>
        <dbReference type="ARBA" id="ARBA00022989"/>
    </source>
</evidence>
<evidence type="ECO:0000256" key="1">
    <source>
        <dbReference type="ARBA" id="ARBA00004141"/>
    </source>
</evidence>
<reference evidence="6 7" key="1">
    <citation type="submission" date="2017-03" db="EMBL/GenBank/DDBJ databases">
        <title>Genome of strain Rhizobium sp. CNPSo 668.</title>
        <authorList>
            <person name="Ribeiro R."/>
        </authorList>
    </citation>
    <scope>NUCLEOTIDE SEQUENCE [LARGE SCALE GENOMIC DNA]</scope>
    <source>
        <strain evidence="6 7">CNPSo 668</strain>
    </source>
</reference>
<feature type="transmembrane region" description="Helical" evidence="5">
    <location>
        <begin position="175"/>
        <end position="202"/>
    </location>
</feature>
<dbReference type="EMBL" id="MXPU01000003">
    <property type="protein sequence ID" value="OWO95964.1"/>
    <property type="molecule type" value="Genomic_DNA"/>
</dbReference>